<evidence type="ECO:0000313" key="1">
    <source>
        <dbReference type="EMBL" id="KAK9006291.1"/>
    </source>
</evidence>
<gene>
    <name evidence="1" type="ORF">V6N11_035334</name>
</gene>
<proteinExistence type="predicted"/>
<dbReference type="EMBL" id="JBBPBN010000029">
    <property type="protein sequence ID" value="KAK9006291.1"/>
    <property type="molecule type" value="Genomic_DNA"/>
</dbReference>
<protein>
    <submittedName>
        <fullName evidence="1">Uncharacterized protein</fullName>
    </submittedName>
</protein>
<organism evidence="1 2">
    <name type="scientific">Hibiscus sabdariffa</name>
    <name type="common">roselle</name>
    <dbReference type="NCBI Taxonomy" id="183260"/>
    <lineage>
        <taxon>Eukaryota</taxon>
        <taxon>Viridiplantae</taxon>
        <taxon>Streptophyta</taxon>
        <taxon>Embryophyta</taxon>
        <taxon>Tracheophyta</taxon>
        <taxon>Spermatophyta</taxon>
        <taxon>Magnoliopsida</taxon>
        <taxon>eudicotyledons</taxon>
        <taxon>Gunneridae</taxon>
        <taxon>Pentapetalae</taxon>
        <taxon>rosids</taxon>
        <taxon>malvids</taxon>
        <taxon>Malvales</taxon>
        <taxon>Malvaceae</taxon>
        <taxon>Malvoideae</taxon>
        <taxon>Hibiscus</taxon>
    </lineage>
</organism>
<keyword evidence="2" id="KW-1185">Reference proteome</keyword>
<reference evidence="1 2" key="1">
    <citation type="journal article" date="2024" name="G3 (Bethesda)">
        <title>Genome assembly of Hibiscus sabdariffa L. provides insights into metabolisms of medicinal natural products.</title>
        <authorList>
            <person name="Kim T."/>
        </authorList>
    </citation>
    <scope>NUCLEOTIDE SEQUENCE [LARGE SCALE GENOMIC DNA]</scope>
    <source>
        <strain evidence="1">TK-2024</strain>
        <tissue evidence="1">Old leaves</tissue>
    </source>
</reference>
<name>A0ABR2R0M6_9ROSI</name>
<evidence type="ECO:0000313" key="2">
    <source>
        <dbReference type="Proteomes" id="UP001396334"/>
    </source>
</evidence>
<accession>A0ABR2R0M6</accession>
<comment type="caution">
    <text evidence="1">The sequence shown here is derived from an EMBL/GenBank/DDBJ whole genome shotgun (WGS) entry which is preliminary data.</text>
</comment>
<dbReference type="Proteomes" id="UP001396334">
    <property type="component" value="Unassembled WGS sequence"/>
</dbReference>
<sequence>MQHTAHASAADDQAAAASDVVPTAPLQSVTIATTTKAVNIVAVSIVAESNSTISAKEIGTMTTVILDLDKEMGKSFLSTPTMLFKFDEWISKQSSPTVPTNKGPKILIP</sequence>